<gene>
    <name evidence="1" type="ORF">NQ176_g3572</name>
</gene>
<dbReference type="Proteomes" id="UP001143910">
    <property type="component" value="Unassembled WGS sequence"/>
</dbReference>
<reference evidence="1" key="1">
    <citation type="submission" date="2022-08" db="EMBL/GenBank/DDBJ databases">
        <title>Genome Sequence of Lecanicillium fungicola.</title>
        <authorList>
            <person name="Buettner E."/>
        </authorList>
    </citation>
    <scope>NUCLEOTIDE SEQUENCE</scope>
    <source>
        <strain evidence="1">Babe33</strain>
    </source>
</reference>
<name>A0ACC1NHW3_9HYPO</name>
<evidence type="ECO:0000313" key="2">
    <source>
        <dbReference type="Proteomes" id="UP001143910"/>
    </source>
</evidence>
<keyword evidence="2" id="KW-1185">Reference proteome</keyword>
<proteinExistence type="predicted"/>
<sequence length="194" mass="21324">MHALLTATVFFALRATASPAANGEGDPVPGTPTSSATSLAPGVYESDGLIVTVYGPGEMAVDETRYIDTTKGARHEQCWDNHLSSRDQEAYEDDCYALLDSLSRSSATNYLNPGLSWSFTTSQNRCRATVRNESNCRSFIVPRRDLASNGWTTYDHCASLSQRSGWGWFAHNAELMYWLEPVQAAPPAYSPRCN</sequence>
<accession>A0ACC1NHW3</accession>
<comment type="caution">
    <text evidence="1">The sequence shown here is derived from an EMBL/GenBank/DDBJ whole genome shotgun (WGS) entry which is preliminary data.</text>
</comment>
<dbReference type="EMBL" id="JANJQO010000334">
    <property type="protein sequence ID" value="KAJ2978882.1"/>
    <property type="molecule type" value="Genomic_DNA"/>
</dbReference>
<organism evidence="1 2">
    <name type="scientific">Zarea fungicola</name>
    <dbReference type="NCBI Taxonomy" id="93591"/>
    <lineage>
        <taxon>Eukaryota</taxon>
        <taxon>Fungi</taxon>
        <taxon>Dikarya</taxon>
        <taxon>Ascomycota</taxon>
        <taxon>Pezizomycotina</taxon>
        <taxon>Sordariomycetes</taxon>
        <taxon>Hypocreomycetidae</taxon>
        <taxon>Hypocreales</taxon>
        <taxon>Cordycipitaceae</taxon>
        <taxon>Zarea</taxon>
    </lineage>
</organism>
<evidence type="ECO:0000313" key="1">
    <source>
        <dbReference type="EMBL" id="KAJ2978882.1"/>
    </source>
</evidence>
<protein>
    <submittedName>
        <fullName evidence="1">Uncharacterized protein</fullName>
    </submittedName>
</protein>